<dbReference type="SUPFAM" id="SSF56219">
    <property type="entry name" value="DNase I-like"/>
    <property type="match status" value="1"/>
</dbReference>
<comment type="caution">
    <text evidence="1">The sequence shown here is derived from an EMBL/GenBank/DDBJ whole genome shotgun (WGS) entry which is preliminary data.</text>
</comment>
<evidence type="ECO:0000313" key="2">
    <source>
        <dbReference type="Proteomes" id="UP001472677"/>
    </source>
</evidence>
<dbReference type="Gene3D" id="3.60.10.10">
    <property type="entry name" value="Endonuclease/exonuclease/phosphatase"/>
    <property type="match status" value="1"/>
</dbReference>
<gene>
    <name evidence="1" type="ORF">V6N12_022865</name>
</gene>
<dbReference type="InterPro" id="IPR036691">
    <property type="entry name" value="Endo/exonu/phosph_ase_sf"/>
</dbReference>
<reference evidence="1 2" key="1">
    <citation type="journal article" date="2024" name="G3 (Bethesda)">
        <title>Genome assembly of Hibiscus sabdariffa L. provides insights into metabolisms of medicinal natural products.</title>
        <authorList>
            <person name="Kim T."/>
        </authorList>
    </citation>
    <scope>NUCLEOTIDE SEQUENCE [LARGE SCALE GENOMIC DNA]</scope>
    <source>
        <strain evidence="1">TK-2024</strain>
        <tissue evidence="1">Old leaves</tissue>
    </source>
</reference>
<organism evidence="1 2">
    <name type="scientific">Hibiscus sabdariffa</name>
    <name type="common">roselle</name>
    <dbReference type="NCBI Taxonomy" id="183260"/>
    <lineage>
        <taxon>Eukaryota</taxon>
        <taxon>Viridiplantae</taxon>
        <taxon>Streptophyta</taxon>
        <taxon>Embryophyta</taxon>
        <taxon>Tracheophyta</taxon>
        <taxon>Spermatophyta</taxon>
        <taxon>Magnoliopsida</taxon>
        <taxon>eudicotyledons</taxon>
        <taxon>Gunneridae</taxon>
        <taxon>Pentapetalae</taxon>
        <taxon>rosids</taxon>
        <taxon>malvids</taxon>
        <taxon>Malvales</taxon>
        <taxon>Malvaceae</taxon>
        <taxon>Malvoideae</taxon>
        <taxon>Hibiscus</taxon>
    </lineage>
</organism>
<name>A0ABR2FVZ5_9ROSI</name>
<proteinExistence type="predicted"/>
<keyword evidence="2" id="KW-1185">Reference proteome</keyword>
<evidence type="ECO:0008006" key="3">
    <source>
        <dbReference type="Google" id="ProtNLM"/>
    </source>
</evidence>
<dbReference type="EMBL" id="JBBPBM010000004">
    <property type="protein sequence ID" value="KAK8588423.1"/>
    <property type="molecule type" value="Genomic_DNA"/>
</dbReference>
<dbReference type="PANTHER" id="PTHR35218:SF9">
    <property type="entry name" value="ENDONUCLEASE_EXONUCLEASE_PHOSPHATASE DOMAIN-CONTAINING PROTEIN"/>
    <property type="match status" value="1"/>
</dbReference>
<dbReference type="PANTHER" id="PTHR35218">
    <property type="entry name" value="RNASE H DOMAIN-CONTAINING PROTEIN"/>
    <property type="match status" value="1"/>
</dbReference>
<sequence length="172" mass="19715">MKYLDRLKSKNKFAGSFYVEPRGLAGGLALWWKENVSITIMRDSVNFIDTLVSFNDEEPWQCTFIYGPPHSSDKKQFWESFQQTRNHSTTKWCIIGDVNIVAKQEDKLGGAPVNKNQAKWFLDFMDNSGLIELPIKGGLFTWSNCRRDNDAITERIDKISYLANGTSPILKL</sequence>
<accession>A0ABR2FVZ5</accession>
<evidence type="ECO:0000313" key="1">
    <source>
        <dbReference type="EMBL" id="KAK8588423.1"/>
    </source>
</evidence>
<protein>
    <recommendedName>
        <fullName evidence="3">Endonuclease/exonuclease/phosphatase domain-containing protein</fullName>
    </recommendedName>
</protein>
<dbReference type="Proteomes" id="UP001472677">
    <property type="component" value="Unassembled WGS sequence"/>
</dbReference>